<evidence type="ECO:0000313" key="3">
    <source>
        <dbReference type="Proteomes" id="UP000799757"/>
    </source>
</evidence>
<feature type="compositionally biased region" description="Basic and acidic residues" evidence="1">
    <location>
        <begin position="286"/>
        <end position="296"/>
    </location>
</feature>
<evidence type="ECO:0000256" key="1">
    <source>
        <dbReference type="SAM" id="MobiDB-lite"/>
    </source>
</evidence>
<feature type="compositionally biased region" description="Polar residues" evidence="1">
    <location>
        <begin position="1139"/>
        <end position="1165"/>
    </location>
</feature>
<feature type="compositionally biased region" description="Polar residues" evidence="1">
    <location>
        <begin position="752"/>
        <end position="766"/>
    </location>
</feature>
<reference evidence="2" key="1">
    <citation type="journal article" date="2020" name="Stud. Mycol.">
        <title>101 Dothideomycetes genomes: a test case for predicting lifestyles and emergence of pathogens.</title>
        <authorList>
            <person name="Haridas S."/>
            <person name="Albert R."/>
            <person name="Binder M."/>
            <person name="Bloem J."/>
            <person name="Labutti K."/>
            <person name="Salamov A."/>
            <person name="Andreopoulos B."/>
            <person name="Baker S."/>
            <person name="Barry K."/>
            <person name="Bills G."/>
            <person name="Bluhm B."/>
            <person name="Cannon C."/>
            <person name="Castanera R."/>
            <person name="Culley D."/>
            <person name="Daum C."/>
            <person name="Ezra D."/>
            <person name="Gonzalez J."/>
            <person name="Henrissat B."/>
            <person name="Kuo A."/>
            <person name="Liang C."/>
            <person name="Lipzen A."/>
            <person name="Lutzoni F."/>
            <person name="Magnuson J."/>
            <person name="Mondo S."/>
            <person name="Nolan M."/>
            <person name="Ohm R."/>
            <person name="Pangilinan J."/>
            <person name="Park H.-J."/>
            <person name="Ramirez L."/>
            <person name="Alfaro M."/>
            <person name="Sun H."/>
            <person name="Tritt A."/>
            <person name="Yoshinaga Y."/>
            <person name="Zwiers L.-H."/>
            <person name="Turgeon B."/>
            <person name="Goodwin S."/>
            <person name="Spatafora J."/>
            <person name="Crous P."/>
            <person name="Grigoriev I."/>
        </authorList>
    </citation>
    <scope>NUCLEOTIDE SEQUENCE</scope>
    <source>
        <strain evidence="2">CBS 109.77</strain>
    </source>
</reference>
<dbReference type="Proteomes" id="UP000799757">
    <property type="component" value="Unassembled WGS sequence"/>
</dbReference>
<feature type="compositionally biased region" description="Polar residues" evidence="1">
    <location>
        <begin position="502"/>
        <end position="513"/>
    </location>
</feature>
<feature type="region of interest" description="Disordered" evidence="1">
    <location>
        <begin position="1"/>
        <end position="1475"/>
    </location>
</feature>
<feature type="compositionally biased region" description="Basic and acidic residues" evidence="1">
    <location>
        <begin position="557"/>
        <end position="566"/>
    </location>
</feature>
<feature type="compositionally biased region" description="Polar residues" evidence="1">
    <location>
        <begin position="229"/>
        <end position="244"/>
    </location>
</feature>
<gene>
    <name evidence="2" type="ORF">K505DRAFT_365717</name>
</gene>
<dbReference type="PANTHER" id="PTHR46563:SF4">
    <property type="entry name" value="ASPARTYL_ASPARAGINYL BETA-HYDROXYLASE ISOFORM X1"/>
    <property type="match status" value="1"/>
</dbReference>
<feature type="compositionally biased region" description="Basic and acidic residues" evidence="1">
    <location>
        <begin position="189"/>
        <end position="203"/>
    </location>
</feature>
<protein>
    <submittedName>
        <fullName evidence="2">Uncharacterized protein</fullName>
    </submittedName>
</protein>
<dbReference type="OrthoDB" id="2590867at2759"/>
<feature type="compositionally biased region" description="Low complexity" evidence="1">
    <location>
        <begin position="824"/>
        <end position="839"/>
    </location>
</feature>
<dbReference type="EMBL" id="MU002146">
    <property type="protein sequence ID" value="KAF2789327.1"/>
    <property type="molecule type" value="Genomic_DNA"/>
</dbReference>
<feature type="compositionally biased region" description="Low complexity" evidence="1">
    <location>
        <begin position="1377"/>
        <end position="1386"/>
    </location>
</feature>
<feature type="compositionally biased region" description="Polar residues" evidence="1">
    <location>
        <begin position="395"/>
        <end position="436"/>
    </location>
</feature>
<feature type="compositionally biased region" description="Polar residues" evidence="1">
    <location>
        <begin position="1191"/>
        <end position="1208"/>
    </location>
</feature>
<feature type="compositionally biased region" description="Polar residues" evidence="1">
    <location>
        <begin position="877"/>
        <end position="891"/>
    </location>
</feature>
<name>A0A6A6X080_9PLEO</name>
<feature type="compositionally biased region" description="Polar residues" evidence="1">
    <location>
        <begin position="987"/>
        <end position="998"/>
    </location>
</feature>
<feature type="compositionally biased region" description="Basic and acidic residues" evidence="1">
    <location>
        <begin position="356"/>
        <end position="366"/>
    </location>
</feature>
<feature type="compositionally biased region" description="Polar residues" evidence="1">
    <location>
        <begin position="327"/>
        <end position="352"/>
    </location>
</feature>
<feature type="compositionally biased region" description="Basic and acidic residues" evidence="1">
    <location>
        <begin position="682"/>
        <end position="695"/>
    </location>
</feature>
<feature type="compositionally biased region" description="Basic and acidic residues" evidence="1">
    <location>
        <begin position="515"/>
        <end position="537"/>
    </location>
</feature>
<feature type="compositionally biased region" description="Polar residues" evidence="1">
    <location>
        <begin position="92"/>
        <end position="103"/>
    </location>
</feature>
<sequence>MDKLKQVITGNRKNANAAHEGETSPTTTSPTHGATGALSGEGSHLAGTHQAASTGATGSEGHHPIYDQFKGQHAQTATSGEPTRTTEHPPHFSNSANVTQPSPASAGAFGTSEKEDVSAPASSLRQDAAHRRPDVLSEDASTASIRSGVIGFPQGGYDTHASLGNNPIKRELDSNQLKSGPGSSTLTDRTVDGESKDTSHLGRDAALGAGTVGAGGAAVHELRHHEGDVSSTAAGNSSTRPLESQSERRTEHASKGTTGHSSTHPHHSHTERQTEQIPQQQSARIGEQKESSHLGRDAAVGAGVVGAGGVAAHEHNRRQEGDASRGITGQSNTLAGQGQTEGRSQPISQQPPSRFGEQEKTSHLGRDAAVGAGALGAGGLAANELNRRHDGDVSRGTTGASTNPSTQGLGQSTTPATHGLTEQRSQPTSQQLSGNTGEKEKTSHLGRDAAIGAGAVGAGGLAAHTLSNRREDHISRDATQHNTTTEGTTGTNRSFPLAGGVATSQPTQHSPVATSDREPGTKEKEVGVVEDHSHGREALAGAAAAGVASSGIHSSQHAHERERDHTGLAQGATTTTASSTIPLSQQERRPTGEHDHAGHGHTFTGDPCKSGAEPSPSGTMFSGGPHVTDTANRVDPHLHIPGEFPDPTPAEEISEPSFGGGAGVATTGGLRDTPTGQTKSTLESDKPTSEHHYGRDAAVAGGVGAAGLGAAAAGRHHQKETPEIGGSQFPRETSPYSSKTVDPRIYGKTGVPDNTTEQSVPSSQLRDASKSTHDRDAAVAAGYETSKQHGGLQGNVQPSTSREVDQPSSQAQDEQSKHHYGRDAALVGAGAATAGGLYASQRDDKPETGPASGTIGPHKSNVANVVDPKVHPDPALQQHQVGSTSTPQDPATKTIGPHKSNILNILDPRVQPDPEKQKSHPTTDPSTAGTPKRDTQPEDKHHYGRDAAVVGGTGAAGYGAYEAGKAYDSHRNTQSAASMDEQRYDPSASSAHDPTQPSQHHHGRDAAVAGGVGAAGAGTYAATKSHEGSTLQPSTSEGHVHYPTAGSPEEPYRGGSPHQGKDAAVAGGVGAAGAGAYTASKDAPPTSFAQQLQHEPTAKGTEDPKQLSEHHYGRDAAIAGGLGTAGAGAYAATRKNDTPESSVPQQQHHDPTTQVPSDPNQQSQHHYGRDAAVAGGVGAAGAGTYAATRGNESARQPQVSHESQQPNVAHQRYDSAQVPDQPQHQKRDTAALGAAGVAAGAGAGYGLSQHDAEKAEKERLAQQKAHDKDLEHQRKEQQKELEKQQKGQQKELEKQHTKEEKQHNKLAAAEDKHHQKELAKEEKQHQKEAEKLEKEEEKGEKKHHLFGFLHRDKKDKQDKLVDEKSESGAPRDSQDYAAGGTAAAGVGAAGIGAGPYEDRYAGDQDSDSDGKRQRARLHKDPPPGHPAREAMESGKNEHMGTDGPIGRPDQVSGDHTTQSGVFGAHEPDAQTRTVT</sequence>
<feature type="compositionally biased region" description="Basic and acidic residues" evidence="1">
    <location>
        <begin position="1250"/>
        <end position="1340"/>
    </location>
</feature>
<feature type="compositionally biased region" description="Basic and acidic residues" evidence="1">
    <location>
        <begin position="468"/>
        <end position="479"/>
    </location>
</feature>
<feature type="compositionally biased region" description="Basic and acidic residues" evidence="1">
    <location>
        <begin position="931"/>
        <end position="945"/>
    </location>
</feature>
<keyword evidence="3" id="KW-1185">Reference proteome</keyword>
<organism evidence="2 3">
    <name type="scientific">Melanomma pulvis-pyrius CBS 109.77</name>
    <dbReference type="NCBI Taxonomy" id="1314802"/>
    <lineage>
        <taxon>Eukaryota</taxon>
        <taxon>Fungi</taxon>
        <taxon>Dikarya</taxon>
        <taxon>Ascomycota</taxon>
        <taxon>Pezizomycotina</taxon>
        <taxon>Dothideomycetes</taxon>
        <taxon>Pleosporomycetidae</taxon>
        <taxon>Pleosporales</taxon>
        <taxon>Melanommataceae</taxon>
        <taxon>Melanomma</taxon>
    </lineage>
</organism>
<feature type="compositionally biased region" description="Basic and acidic residues" evidence="1">
    <location>
        <begin position="245"/>
        <end position="254"/>
    </location>
</feature>
<feature type="compositionally biased region" description="Polar residues" evidence="1">
    <location>
        <begin position="174"/>
        <end position="188"/>
    </location>
</feature>
<feature type="compositionally biased region" description="Basic and acidic residues" evidence="1">
    <location>
        <begin position="586"/>
        <end position="598"/>
    </location>
</feature>
<feature type="compositionally biased region" description="Polar residues" evidence="1">
    <location>
        <begin position="794"/>
        <end position="813"/>
    </location>
</feature>
<feature type="compositionally biased region" description="Basic and acidic residues" evidence="1">
    <location>
        <begin position="312"/>
        <end position="323"/>
    </location>
</feature>
<feature type="compositionally biased region" description="Polar residues" evidence="1">
    <location>
        <begin position="920"/>
        <end position="929"/>
    </location>
</feature>
<feature type="compositionally biased region" description="Polar residues" evidence="1">
    <location>
        <begin position="1028"/>
        <end position="1037"/>
    </location>
</feature>
<feature type="compositionally biased region" description="Basic and acidic residues" evidence="1">
    <location>
        <begin position="1396"/>
        <end position="1440"/>
    </location>
</feature>
<feature type="compositionally biased region" description="Low complexity" evidence="1">
    <location>
        <begin position="538"/>
        <end position="555"/>
    </location>
</feature>
<feature type="compositionally biased region" description="Basic and acidic residues" evidence="1">
    <location>
        <begin position="1096"/>
        <end position="1114"/>
    </location>
</feature>
<feature type="compositionally biased region" description="Low complexity" evidence="1">
    <location>
        <begin position="23"/>
        <end position="37"/>
    </location>
</feature>
<feature type="compositionally biased region" description="Basic and acidic residues" evidence="1">
    <location>
        <begin position="437"/>
        <end position="447"/>
    </location>
</feature>
<dbReference type="PANTHER" id="PTHR46563">
    <property type="entry name" value="RING-TYPE DOMAIN-CONTAINING PROTEIN"/>
    <property type="match status" value="1"/>
</dbReference>
<proteinExistence type="predicted"/>
<feature type="compositionally biased region" description="Basic and acidic residues" evidence="1">
    <location>
        <begin position="1349"/>
        <end position="1366"/>
    </location>
</feature>
<accession>A0A6A6X080</accession>
<feature type="compositionally biased region" description="Basic and acidic residues" evidence="1">
    <location>
        <begin position="767"/>
        <end position="777"/>
    </location>
</feature>
<evidence type="ECO:0000313" key="2">
    <source>
        <dbReference type="EMBL" id="KAF2789327.1"/>
    </source>
</evidence>
<feature type="compositionally biased region" description="Polar residues" evidence="1">
    <location>
        <begin position="730"/>
        <end position="740"/>
    </location>
</feature>
<feature type="compositionally biased region" description="Polar residues" evidence="1">
    <location>
        <begin position="73"/>
        <end position="83"/>
    </location>
</feature>